<name>A0A1G2GST9_9BACT</name>
<dbReference type="EMBL" id="MHNW01000024">
    <property type="protein sequence ID" value="OGZ53272.1"/>
    <property type="molecule type" value="Genomic_DNA"/>
</dbReference>
<reference evidence="2 3" key="1">
    <citation type="journal article" date="2016" name="Nat. Commun.">
        <title>Thousands of microbial genomes shed light on interconnected biogeochemical processes in an aquifer system.</title>
        <authorList>
            <person name="Anantharaman K."/>
            <person name="Brown C.T."/>
            <person name="Hug L.A."/>
            <person name="Sharon I."/>
            <person name="Castelle C.J."/>
            <person name="Probst A.J."/>
            <person name="Thomas B.C."/>
            <person name="Singh A."/>
            <person name="Wilkins M.J."/>
            <person name="Karaoz U."/>
            <person name="Brodie E.L."/>
            <person name="Williams K.H."/>
            <person name="Hubbard S.S."/>
            <person name="Banfield J.F."/>
        </authorList>
    </citation>
    <scope>NUCLEOTIDE SEQUENCE [LARGE SCALE GENOMIC DNA]</scope>
</reference>
<dbReference type="AlphaFoldDB" id="A0A1G2GST9"/>
<evidence type="ECO:0000313" key="2">
    <source>
        <dbReference type="EMBL" id="OGZ53272.1"/>
    </source>
</evidence>
<dbReference type="Gene3D" id="3.90.25.10">
    <property type="entry name" value="UDP-galactose 4-epimerase, domain 1"/>
    <property type="match status" value="1"/>
</dbReference>
<gene>
    <name evidence="2" type="ORF">A3B25_00155</name>
</gene>
<dbReference type="Gene3D" id="3.40.50.720">
    <property type="entry name" value="NAD(P)-binding Rossmann-like Domain"/>
    <property type="match status" value="1"/>
</dbReference>
<comment type="caution">
    <text evidence="2">The sequence shown here is derived from an EMBL/GenBank/DDBJ whole genome shotgun (WGS) entry which is preliminary data.</text>
</comment>
<dbReference type="CDD" id="cd05256">
    <property type="entry name" value="UDP_AE_SDR_e"/>
    <property type="match status" value="1"/>
</dbReference>
<dbReference type="InterPro" id="IPR036291">
    <property type="entry name" value="NAD(P)-bd_dom_sf"/>
</dbReference>
<evidence type="ECO:0000313" key="3">
    <source>
        <dbReference type="Proteomes" id="UP000179106"/>
    </source>
</evidence>
<dbReference type="Proteomes" id="UP000179106">
    <property type="component" value="Unassembled WGS sequence"/>
</dbReference>
<sequence length="298" mass="32622">MSKVLVTGGAGFIGSHLVDRLVDDGHDVIVLDNLSTGKRENVNRGAKLIECDIGDYEAIKAHFDKIDVVFHTAALARIQPSIKNPLPYNQTNITGTLNVLWAAKNAGVKKVIYSASSSAYGDQEKFPLTEDMIPRPKTPYSIQKFVGELYCRLFSQLYGLPTVCLRYFNVYGPRQILVGAYAAVIGIFLWQIANGEPMTVVENGKQIRRDFTYISDVVEANILAWQRDVGGGEIFNIGTGKNYAIHEVAEMIGGEIATIPARPGDALITLAENAKVRKILGWEPKVSLAEGIAKLKAL</sequence>
<dbReference type="SUPFAM" id="SSF51735">
    <property type="entry name" value="NAD(P)-binding Rossmann-fold domains"/>
    <property type="match status" value="1"/>
</dbReference>
<evidence type="ECO:0000259" key="1">
    <source>
        <dbReference type="Pfam" id="PF01370"/>
    </source>
</evidence>
<dbReference type="InterPro" id="IPR001509">
    <property type="entry name" value="Epimerase_deHydtase"/>
</dbReference>
<protein>
    <recommendedName>
        <fullName evidence="1">NAD-dependent epimerase/dehydratase domain-containing protein</fullName>
    </recommendedName>
</protein>
<organism evidence="2 3">
    <name type="scientific">Candidatus Ryanbacteria bacterium RIFCSPLOWO2_01_FULL_48_26</name>
    <dbReference type="NCBI Taxonomy" id="1802126"/>
    <lineage>
        <taxon>Bacteria</taxon>
        <taxon>Candidatus Ryaniibacteriota</taxon>
    </lineage>
</organism>
<dbReference type="STRING" id="1802126.A3B25_00155"/>
<dbReference type="InterPro" id="IPR050177">
    <property type="entry name" value="Lipid_A_modif_metabolic_enz"/>
</dbReference>
<feature type="domain" description="NAD-dependent epimerase/dehydratase" evidence="1">
    <location>
        <begin position="4"/>
        <end position="238"/>
    </location>
</feature>
<dbReference type="Pfam" id="PF01370">
    <property type="entry name" value="Epimerase"/>
    <property type="match status" value="1"/>
</dbReference>
<dbReference type="PANTHER" id="PTHR43245">
    <property type="entry name" value="BIFUNCTIONAL POLYMYXIN RESISTANCE PROTEIN ARNA"/>
    <property type="match status" value="1"/>
</dbReference>
<dbReference type="PANTHER" id="PTHR43245:SF13">
    <property type="entry name" value="UDP-D-APIOSE_UDP-D-XYLOSE SYNTHASE 2"/>
    <property type="match status" value="1"/>
</dbReference>
<accession>A0A1G2GST9</accession>
<proteinExistence type="predicted"/>